<dbReference type="InterPro" id="IPR050469">
    <property type="entry name" value="Diguanylate_Cyclase"/>
</dbReference>
<dbReference type="PANTHER" id="PTHR45138">
    <property type="entry name" value="REGULATORY COMPONENTS OF SENSORY TRANSDUCTION SYSTEM"/>
    <property type="match status" value="1"/>
</dbReference>
<dbReference type="InterPro" id="IPR013656">
    <property type="entry name" value="PAS_4"/>
</dbReference>
<dbReference type="InterPro" id="IPR035965">
    <property type="entry name" value="PAS-like_dom_sf"/>
</dbReference>
<dbReference type="EC" id="2.7.7.65" evidence="2"/>
<reference evidence="6 7" key="1">
    <citation type="submission" date="2014-09" db="EMBL/GenBank/DDBJ databases">
        <title>Vibrio maritimus JCM 19240. (C210) whole genome shotgun sequence.</title>
        <authorList>
            <person name="Sawabe T."/>
            <person name="Meirelles P."/>
            <person name="Nakanishi M."/>
            <person name="Sayaka M."/>
            <person name="Hattori M."/>
            <person name="Ohkuma M."/>
        </authorList>
    </citation>
    <scope>NUCLEOTIDE SEQUENCE [LARGE SCALE GENOMIC DNA]</scope>
    <source>
        <strain evidence="6 7">JCM 19240</strain>
    </source>
</reference>
<evidence type="ECO:0000259" key="5">
    <source>
        <dbReference type="PROSITE" id="PS50887"/>
    </source>
</evidence>
<protein>
    <recommendedName>
        <fullName evidence="2">diguanylate cyclase</fullName>
        <ecNumber evidence="2">2.7.7.65</ecNumber>
    </recommendedName>
</protein>
<evidence type="ECO:0000256" key="2">
    <source>
        <dbReference type="ARBA" id="ARBA00012528"/>
    </source>
</evidence>
<dbReference type="SUPFAM" id="SSF55073">
    <property type="entry name" value="Nucleotide cyclase"/>
    <property type="match status" value="1"/>
</dbReference>
<evidence type="ECO:0000256" key="3">
    <source>
        <dbReference type="ARBA" id="ARBA00034247"/>
    </source>
</evidence>
<dbReference type="InterPro" id="IPR000160">
    <property type="entry name" value="GGDEF_dom"/>
</dbReference>
<proteinExistence type="predicted"/>
<dbReference type="CDD" id="cd00130">
    <property type="entry name" value="PAS"/>
    <property type="match status" value="1"/>
</dbReference>
<dbReference type="PANTHER" id="PTHR45138:SF9">
    <property type="entry name" value="DIGUANYLATE CYCLASE DGCM-RELATED"/>
    <property type="match status" value="1"/>
</dbReference>
<dbReference type="AlphaFoldDB" id="A0A090SX47"/>
<organism evidence="6 7">
    <name type="scientific">Vibrio maritimus</name>
    <dbReference type="NCBI Taxonomy" id="990268"/>
    <lineage>
        <taxon>Bacteria</taxon>
        <taxon>Pseudomonadati</taxon>
        <taxon>Pseudomonadota</taxon>
        <taxon>Gammaproteobacteria</taxon>
        <taxon>Vibrionales</taxon>
        <taxon>Vibrionaceae</taxon>
        <taxon>Vibrio</taxon>
    </lineage>
</organism>
<dbReference type="GO" id="GO:1902201">
    <property type="term" value="P:negative regulation of bacterial-type flagellum-dependent cell motility"/>
    <property type="evidence" value="ECO:0007669"/>
    <property type="project" value="TreeGrafter"/>
</dbReference>
<dbReference type="SMART" id="SM00091">
    <property type="entry name" value="PAS"/>
    <property type="match status" value="1"/>
</dbReference>
<evidence type="ECO:0000256" key="1">
    <source>
        <dbReference type="ARBA" id="ARBA00001946"/>
    </source>
</evidence>
<dbReference type="InterPro" id="IPR043128">
    <property type="entry name" value="Rev_trsase/Diguanyl_cyclase"/>
</dbReference>
<sequence length="315" mass="35889">MDMKNLTVDEIRAVLSRLDCYFFVKDQHARYTYVNDAVSRLFGKPAEDIVGGDDTQFFDLEQCHDLIQHDRKVLEGQSLSQVEKSTDIHGATHHYQILKTPIYDNEGNVAGIFGLAIDISESIAKRDEYEYLAIRDVLTGVYNRRYLELQLKREIAAHVRHNRPLSYVMLDVDNFKHINDSYGHSIGDYVLKNVAKLMESSIREEDYCFRFGGDEFALLLPLTTLLSAYRVAERIRASIAELEFVSSEGQKFKINISLGVSQLTDGNTGLLVAQADGALMTVKREREGKNMTLVYCDKQGHITQCDKCKIKRTCQ</sequence>
<evidence type="ECO:0000313" key="7">
    <source>
        <dbReference type="Proteomes" id="UP000029224"/>
    </source>
</evidence>
<evidence type="ECO:0000259" key="4">
    <source>
        <dbReference type="PROSITE" id="PS50112"/>
    </source>
</evidence>
<dbReference type="SMART" id="SM00267">
    <property type="entry name" value="GGDEF"/>
    <property type="match status" value="1"/>
</dbReference>
<dbReference type="GO" id="GO:0043709">
    <property type="term" value="P:cell adhesion involved in single-species biofilm formation"/>
    <property type="evidence" value="ECO:0007669"/>
    <property type="project" value="TreeGrafter"/>
</dbReference>
<dbReference type="Pfam" id="PF08448">
    <property type="entry name" value="PAS_4"/>
    <property type="match status" value="1"/>
</dbReference>
<dbReference type="Gene3D" id="3.30.70.270">
    <property type="match status" value="1"/>
</dbReference>
<accession>A0A090SX47</accession>
<dbReference type="SUPFAM" id="SSF55785">
    <property type="entry name" value="PYP-like sensor domain (PAS domain)"/>
    <property type="match status" value="1"/>
</dbReference>
<gene>
    <name evidence="6" type="ORF">JCM19240_5707</name>
</gene>
<dbReference type="InterPro" id="IPR029787">
    <property type="entry name" value="Nucleotide_cyclase"/>
</dbReference>
<dbReference type="CDD" id="cd01949">
    <property type="entry name" value="GGDEF"/>
    <property type="match status" value="1"/>
</dbReference>
<feature type="domain" description="PAS" evidence="4">
    <location>
        <begin position="7"/>
        <end position="77"/>
    </location>
</feature>
<dbReference type="PROSITE" id="PS50887">
    <property type="entry name" value="GGDEF"/>
    <property type="match status" value="1"/>
</dbReference>
<dbReference type="EMBL" id="BBMT01000001">
    <property type="protein sequence ID" value="GAL32276.1"/>
    <property type="molecule type" value="Genomic_DNA"/>
</dbReference>
<name>A0A090SX47_9VIBR</name>
<dbReference type="PROSITE" id="PS50112">
    <property type="entry name" value="PAS"/>
    <property type="match status" value="1"/>
</dbReference>
<dbReference type="Proteomes" id="UP000029224">
    <property type="component" value="Unassembled WGS sequence"/>
</dbReference>
<dbReference type="Pfam" id="PF00990">
    <property type="entry name" value="GGDEF"/>
    <property type="match status" value="1"/>
</dbReference>
<comment type="catalytic activity">
    <reaction evidence="3">
        <text>2 GTP = 3',3'-c-di-GMP + 2 diphosphate</text>
        <dbReference type="Rhea" id="RHEA:24898"/>
        <dbReference type="ChEBI" id="CHEBI:33019"/>
        <dbReference type="ChEBI" id="CHEBI:37565"/>
        <dbReference type="ChEBI" id="CHEBI:58805"/>
        <dbReference type="EC" id="2.7.7.65"/>
    </reaction>
</comment>
<dbReference type="FunFam" id="3.30.70.270:FF:000001">
    <property type="entry name" value="Diguanylate cyclase domain protein"/>
    <property type="match status" value="1"/>
</dbReference>
<comment type="cofactor">
    <cofactor evidence="1">
        <name>Mg(2+)</name>
        <dbReference type="ChEBI" id="CHEBI:18420"/>
    </cofactor>
</comment>
<reference evidence="6 7" key="2">
    <citation type="submission" date="2014-09" db="EMBL/GenBank/DDBJ databases">
        <authorList>
            <consortium name="NBRP consortium"/>
            <person name="Sawabe T."/>
            <person name="Meirelles P."/>
            <person name="Nakanishi M."/>
            <person name="Sayaka M."/>
            <person name="Hattori M."/>
            <person name="Ohkuma M."/>
        </authorList>
    </citation>
    <scope>NUCLEOTIDE SEQUENCE [LARGE SCALE GENOMIC DNA]</scope>
    <source>
        <strain evidence="6 7">JCM 19240</strain>
    </source>
</reference>
<dbReference type="GO" id="GO:0052621">
    <property type="term" value="F:diguanylate cyclase activity"/>
    <property type="evidence" value="ECO:0007669"/>
    <property type="project" value="UniProtKB-EC"/>
</dbReference>
<dbReference type="InterPro" id="IPR000014">
    <property type="entry name" value="PAS"/>
</dbReference>
<evidence type="ECO:0000313" key="6">
    <source>
        <dbReference type="EMBL" id="GAL32276.1"/>
    </source>
</evidence>
<comment type="caution">
    <text evidence="6">The sequence shown here is derived from an EMBL/GenBank/DDBJ whole genome shotgun (WGS) entry which is preliminary data.</text>
</comment>
<feature type="domain" description="GGDEF" evidence="5">
    <location>
        <begin position="163"/>
        <end position="297"/>
    </location>
</feature>
<keyword evidence="7" id="KW-1185">Reference proteome</keyword>
<dbReference type="NCBIfam" id="TIGR00254">
    <property type="entry name" value="GGDEF"/>
    <property type="match status" value="1"/>
</dbReference>
<dbReference type="NCBIfam" id="TIGR00229">
    <property type="entry name" value="sensory_box"/>
    <property type="match status" value="1"/>
</dbReference>
<dbReference type="GO" id="GO:0005886">
    <property type="term" value="C:plasma membrane"/>
    <property type="evidence" value="ECO:0007669"/>
    <property type="project" value="TreeGrafter"/>
</dbReference>
<dbReference type="Gene3D" id="3.30.450.20">
    <property type="entry name" value="PAS domain"/>
    <property type="match status" value="1"/>
</dbReference>